<dbReference type="Proteomes" id="UP000260812">
    <property type="component" value="Unassembled WGS sequence"/>
</dbReference>
<evidence type="ECO:0000313" key="8">
    <source>
        <dbReference type="Proteomes" id="UP000260812"/>
    </source>
</evidence>
<proteinExistence type="predicted"/>
<keyword evidence="8" id="KW-1185">Reference proteome</keyword>
<dbReference type="OrthoDB" id="9796186at2"/>
<evidence type="ECO:0000259" key="5">
    <source>
        <dbReference type="PROSITE" id="PS50943"/>
    </source>
</evidence>
<dbReference type="InterPro" id="IPR001387">
    <property type="entry name" value="Cro/C1-type_HTH"/>
</dbReference>
<dbReference type="InterPro" id="IPR046335">
    <property type="entry name" value="LacI/GalR-like_sensor"/>
</dbReference>
<evidence type="ECO:0000256" key="1">
    <source>
        <dbReference type="ARBA" id="ARBA00023015"/>
    </source>
</evidence>
<dbReference type="GO" id="GO:0003700">
    <property type="term" value="F:DNA-binding transcription factor activity"/>
    <property type="evidence" value="ECO:0007669"/>
    <property type="project" value="TreeGrafter"/>
</dbReference>
<dbReference type="InterPro" id="IPR000843">
    <property type="entry name" value="HTH_LacI"/>
</dbReference>
<dbReference type="Pfam" id="PF00356">
    <property type="entry name" value="LacI"/>
    <property type="match status" value="1"/>
</dbReference>
<dbReference type="PROSITE" id="PS50943">
    <property type="entry name" value="HTH_CROC1"/>
    <property type="match status" value="1"/>
</dbReference>
<dbReference type="RefSeq" id="WP_117530503.1">
    <property type="nucleotide sequence ID" value="NZ_CALBAU010000414.1"/>
</dbReference>
<gene>
    <name evidence="7" type="ORF">DWY69_01810</name>
    <name evidence="6" type="ORF">DXC51_03090</name>
</gene>
<keyword evidence="3" id="KW-0804">Transcription</keyword>
<dbReference type="CDD" id="cd06267">
    <property type="entry name" value="PBP1_LacI_sugar_binding-like"/>
    <property type="match status" value="1"/>
</dbReference>
<organism evidence="7 9">
    <name type="scientific">Eisenbergiella massiliensis</name>
    <dbReference type="NCBI Taxonomy" id="1720294"/>
    <lineage>
        <taxon>Bacteria</taxon>
        <taxon>Bacillati</taxon>
        <taxon>Bacillota</taxon>
        <taxon>Clostridia</taxon>
        <taxon>Lachnospirales</taxon>
        <taxon>Lachnospiraceae</taxon>
        <taxon>Eisenbergiella</taxon>
    </lineage>
</organism>
<reference evidence="7 9" key="1">
    <citation type="submission" date="2018-08" db="EMBL/GenBank/DDBJ databases">
        <title>A genome reference for cultivated species of the human gut microbiota.</title>
        <authorList>
            <person name="Zou Y."/>
            <person name="Xue W."/>
            <person name="Luo G."/>
        </authorList>
    </citation>
    <scope>NUCLEOTIDE SEQUENCE [LARGE SCALE GENOMIC DNA]</scope>
    <source>
        <strain evidence="7 9">AF26-4BH</strain>
        <strain evidence="6">TF05-5AC</strain>
    </source>
</reference>
<dbReference type="InterPro" id="IPR028082">
    <property type="entry name" value="Peripla_BP_I"/>
</dbReference>
<evidence type="ECO:0000313" key="7">
    <source>
        <dbReference type="EMBL" id="RGE73851.1"/>
    </source>
</evidence>
<evidence type="ECO:0000313" key="9">
    <source>
        <dbReference type="Proteomes" id="UP000261166"/>
    </source>
</evidence>
<evidence type="ECO:0000256" key="3">
    <source>
        <dbReference type="ARBA" id="ARBA00023163"/>
    </source>
</evidence>
<dbReference type="PANTHER" id="PTHR30146:SF109">
    <property type="entry name" value="HTH-TYPE TRANSCRIPTIONAL REGULATOR GALS"/>
    <property type="match status" value="1"/>
</dbReference>
<feature type="domain" description="HTH cro/C1-type" evidence="5">
    <location>
        <begin position="3"/>
        <end position="41"/>
    </location>
</feature>
<dbReference type="PANTHER" id="PTHR30146">
    <property type="entry name" value="LACI-RELATED TRANSCRIPTIONAL REPRESSOR"/>
    <property type="match status" value="1"/>
</dbReference>
<dbReference type="Pfam" id="PF13377">
    <property type="entry name" value="Peripla_BP_3"/>
    <property type="match status" value="1"/>
</dbReference>
<dbReference type="InterPro" id="IPR010982">
    <property type="entry name" value="Lambda_DNA-bd_dom_sf"/>
</dbReference>
<dbReference type="Proteomes" id="UP000261166">
    <property type="component" value="Unassembled WGS sequence"/>
</dbReference>
<sequence>MTTIKQIAEELGVSPTTVSNVINGRTGKMSLETRRKIEEALWENHYETAGKSSSASSGENMIAVGFCMGGYCNVLTDPFCGELLGAIQKAAKEQGRYIVYDVPETEEDILRLCAPWNIDGAIVLGWKPEECARLAKKTGKPMVFIDSCFADSEEYDNIGLQDYEGAFELTSYLLRLGHRSIAFFCDQEQPLASNGERLRGFQDALLGFGLSFCRDDFYYLPENKTMRHEVLRQFVRKSGKRYSAAFFVSDYYANEAITIFYSKGLRVPEDISVTGFDDNIYARLSRPALTTVRQLPEEKGRQAVSLLMKRIRGEETPVRSLALPTELIVRESTRAVIPDLPLPLP</sequence>
<dbReference type="AlphaFoldDB" id="A0A3E3J453"/>
<evidence type="ECO:0000259" key="4">
    <source>
        <dbReference type="PROSITE" id="PS50932"/>
    </source>
</evidence>
<dbReference type="SMART" id="SM00354">
    <property type="entry name" value="HTH_LACI"/>
    <property type="match status" value="1"/>
</dbReference>
<feature type="domain" description="HTH lacI-type" evidence="4">
    <location>
        <begin position="2"/>
        <end position="57"/>
    </location>
</feature>
<dbReference type="Gene3D" id="3.40.50.2300">
    <property type="match status" value="2"/>
</dbReference>
<dbReference type="EMBL" id="QVLU01000002">
    <property type="protein sequence ID" value="RGE73851.1"/>
    <property type="molecule type" value="Genomic_DNA"/>
</dbReference>
<dbReference type="GO" id="GO:0000976">
    <property type="term" value="F:transcription cis-regulatory region binding"/>
    <property type="evidence" value="ECO:0007669"/>
    <property type="project" value="TreeGrafter"/>
</dbReference>
<dbReference type="CDD" id="cd01392">
    <property type="entry name" value="HTH_LacI"/>
    <property type="match status" value="1"/>
</dbReference>
<keyword evidence="1" id="KW-0805">Transcription regulation</keyword>
<evidence type="ECO:0000256" key="2">
    <source>
        <dbReference type="ARBA" id="ARBA00023125"/>
    </source>
</evidence>
<protein>
    <submittedName>
        <fullName evidence="7">LacI family transcriptional regulator</fullName>
    </submittedName>
</protein>
<dbReference type="SUPFAM" id="SSF47413">
    <property type="entry name" value="lambda repressor-like DNA-binding domains"/>
    <property type="match status" value="1"/>
</dbReference>
<dbReference type="GeneID" id="97985896"/>
<keyword evidence="2" id="KW-0238">DNA-binding</keyword>
<evidence type="ECO:0000313" key="6">
    <source>
        <dbReference type="EMBL" id="RGE64073.1"/>
    </source>
</evidence>
<dbReference type="SUPFAM" id="SSF53822">
    <property type="entry name" value="Periplasmic binding protein-like I"/>
    <property type="match status" value="1"/>
</dbReference>
<name>A0A3E3J453_9FIRM</name>
<dbReference type="PROSITE" id="PS50932">
    <property type="entry name" value="HTH_LACI_2"/>
    <property type="match status" value="1"/>
</dbReference>
<comment type="caution">
    <text evidence="7">The sequence shown here is derived from an EMBL/GenBank/DDBJ whole genome shotgun (WGS) entry which is preliminary data.</text>
</comment>
<accession>A0A3E3J453</accession>
<dbReference type="Gene3D" id="1.10.260.40">
    <property type="entry name" value="lambda repressor-like DNA-binding domains"/>
    <property type="match status" value="1"/>
</dbReference>
<dbReference type="EMBL" id="QVLV01000002">
    <property type="protein sequence ID" value="RGE64073.1"/>
    <property type="molecule type" value="Genomic_DNA"/>
</dbReference>